<dbReference type="InterPro" id="IPR016181">
    <property type="entry name" value="Acyl_CoA_acyltransferase"/>
</dbReference>
<dbReference type="PANTHER" id="PTHR43610">
    <property type="entry name" value="BLL6696 PROTEIN"/>
    <property type="match status" value="1"/>
</dbReference>
<evidence type="ECO:0000313" key="3">
    <source>
        <dbReference type="Proteomes" id="UP000605099"/>
    </source>
</evidence>
<dbReference type="Pfam" id="PF13302">
    <property type="entry name" value="Acetyltransf_3"/>
    <property type="match status" value="1"/>
</dbReference>
<dbReference type="PANTHER" id="PTHR43610:SF1">
    <property type="entry name" value="N-ACETYLTRANSFERASE DOMAIN-CONTAINING PROTEIN"/>
    <property type="match status" value="1"/>
</dbReference>
<dbReference type="Gene3D" id="3.40.630.30">
    <property type="match status" value="1"/>
</dbReference>
<organism evidence="2 3">
    <name type="scientific">Novosphingobium indicum</name>
    <dbReference type="NCBI Taxonomy" id="462949"/>
    <lineage>
        <taxon>Bacteria</taxon>
        <taxon>Pseudomonadati</taxon>
        <taxon>Pseudomonadota</taxon>
        <taxon>Alphaproteobacteria</taxon>
        <taxon>Sphingomonadales</taxon>
        <taxon>Sphingomonadaceae</taxon>
        <taxon>Novosphingobium</taxon>
    </lineage>
</organism>
<reference evidence="3" key="1">
    <citation type="journal article" date="2019" name="Int. J. Syst. Evol. Microbiol.">
        <title>The Global Catalogue of Microorganisms (GCM) 10K type strain sequencing project: providing services to taxonomists for standard genome sequencing and annotation.</title>
        <authorList>
            <consortium name="The Broad Institute Genomics Platform"/>
            <consortium name="The Broad Institute Genome Sequencing Center for Infectious Disease"/>
            <person name="Wu L."/>
            <person name="Ma J."/>
        </authorList>
    </citation>
    <scope>NUCLEOTIDE SEQUENCE [LARGE SCALE GENOMIC DNA]</scope>
    <source>
        <strain evidence="3">CGMCC 1.6784</strain>
    </source>
</reference>
<evidence type="ECO:0000313" key="2">
    <source>
        <dbReference type="EMBL" id="GGN52886.1"/>
    </source>
</evidence>
<feature type="domain" description="N-acetyltransferase" evidence="1">
    <location>
        <begin position="13"/>
        <end position="173"/>
    </location>
</feature>
<dbReference type="InterPro" id="IPR000182">
    <property type="entry name" value="GNAT_dom"/>
</dbReference>
<dbReference type="PROSITE" id="PS51186">
    <property type="entry name" value="GNAT"/>
    <property type="match status" value="1"/>
</dbReference>
<dbReference type="EMBL" id="BMLK01000012">
    <property type="protein sequence ID" value="GGN52886.1"/>
    <property type="molecule type" value="Genomic_DNA"/>
</dbReference>
<dbReference type="Proteomes" id="UP000605099">
    <property type="component" value="Unassembled WGS sequence"/>
</dbReference>
<sequence length="182" mass="20616">MIDRQPVLEGDRLTLRPLLPEDWNALYAVASDPQIWAGHPSFDRWQEPVFRQFFADAMTRGGALAIIDNVTGEIIGSSQFDEPELEGPGEIEIGWSFLAHSYWGKGYNAEFKRLMLAHALEHYERAIFQVGEDNVISRRAMENIGGVLTERTRTFERGGGVMVRHVVYEITREGFAKSWGAC</sequence>
<gene>
    <name evidence="2" type="ORF">GCM10011349_26870</name>
</gene>
<evidence type="ECO:0000259" key="1">
    <source>
        <dbReference type="PROSITE" id="PS51186"/>
    </source>
</evidence>
<dbReference type="SUPFAM" id="SSF55729">
    <property type="entry name" value="Acyl-CoA N-acyltransferases (Nat)"/>
    <property type="match status" value="1"/>
</dbReference>
<name>A0ABQ2JQX5_9SPHN</name>
<comment type="caution">
    <text evidence="2">The sequence shown here is derived from an EMBL/GenBank/DDBJ whole genome shotgun (WGS) entry which is preliminary data.</text>
</comment>
<protein>
    <submittedName>
        <fullName evidence="2">Acetyltransferase</fullName>
    </submittedName>
</protein>
<accession>A0ABQ2JQX5</accession>
<keyword evidence="3" id="KW-1185">Reference proteome</keyword>
<proteinExistence type="predicted"/>